<dbReference type="AlphaFoldDB" id="A0AAV6VGY6"/>
<name>A0AAV6VGY6_9ARAC</name>
<proteinExistence type="predicted"/>
<sequence>MNFAKGKDGTVWQQSSRQPEVIEIIDMSTIILSLLNVYIPLGAPLHDALCAKSIKLKQAQDVCVFKGSPLSTLFINSLENYLSSTVP</sequence>
<dbReference type="EMBL" id="JAFNEN010000096">
    <property type="protein sequence ID" value="KAG8194913.1"/>
    <property type="molecule type" value="Genomic_DNA"/>
</dbReference>
<comment type="caution">
    <text evidence="1">The sequence shown here is derived from an EMBL/GenBank/DDBJ whole genome shotgun (WGS) entry which is preliminary data.</text>
</comment>
<organism evidence="1 2">
    <name type="scientific">Oedothorax gibbosus</name>
    <dbReference type="NCBI Taxonomy" id="931172"/>
    <lineage>
        <taxon>Eukaryota</taxon>
        <taxon>Metazoa</taxon>
        <taxon>Ecdysozoa</taxon>
        <taxon>Arthropoda</taxon>
        <taxon>Chelicerata</taxon>
        <taxon>Arachnida</taxon>
        <taxon>Araneae</taxon>
        <taxon>Araneomorphae</taxon>
        <taxon>Entelegynae</taxon>
        <taxon>Araneoidea</taxon>
        <taxon>Linyphiidae</taxon>
        <taxon>Erigoninae</taxon>
        <taxon>Oedothorax</taxon>
    </lineage>
</organism>
<dbReference type="Proteomes" id="UP000827092">
    <property type="component" value="Unassembled WGS sequence"/>
</dbReference>
<protein>
    <submittedName>
        <fullName evidence="1">Uncharacterized protein</fullName>
    </submittedName>
</protein>
<accession>A0AAV6VGY6</accession>
<gene>
    <name evidence="1" type="ORF">JTE90_021374</name>
</gene>
<evidence type="ECO:0000313" key="1">
    <source>
        <dbReference type="EMBL" id="KAG8194913.1"/>
    </source>
</evidence>
<keyword evidence="2" id="KW-1185">Reference proteome</keyword>
<evidence type="ECO:0000313" key="2">
    <source>
        <dbReference type="Proteomes" id="UP000827092"/>
    </source>
</evidence>
<reference evidence="1 2" key="1">
    <citation type="journal article" date="2022" name="Nat. Ecol. Evol.">
        <title>A masculinizing supergene underlies an exaggerated male reproductive morph in a spider.</title>
        <authorList>
            <person name="Hendrickx F."/>
            <person name="De Corte Z."/>
            <person name="Sonet G."/>
            <person name="Van Belleghem S.M."/>
            <person name="Kostlbacher S."/>
            <person name="Vangestel C."/>
        </authorList>
    </citation>
    <scope>NUCLEOTIDE SEQUENCE [LARGE SCALE GENOMIC DNA]</scope>
    <source>
        <strain evidence="1">W744_W776</strain>
    </source>
</reference>